<dbReference type="InterPro" id="IPR043502">
    <property type="entry name" value="DNA/RNA_pol_sf"/>
</dbReference>
<feature type="domain" description="Reverse transcriptase" evidence="1">
    <location>
        <begin position="2"/>
        <end position="104"/>
    </location>
</feature>
<dbReference type="Pfam" id="PF17919">
    <property type="entry name" value="RT_RNaseH_2"/>
    <property type="match status" value="1"/>
</dbReference>
<feature type="domain" description="Reverse transcriptase/retrotransposon-derived protein RNase H-like" evidence="3">
    <location>
        <begin position="170"/>
        <end position="250"/>
    </location>
</feature>
<sequence length="561" mass="63377">MAKEDEEKTAFHTSQGVFCYIMMPFGLKNAGSTYQRLVDKAFDHHIGRNLKIYIDDLVMKSQREEEVVRDIAETFRTLRKINMKLNPKKCTFEATEGTFLGHTISKNGIQACSEKAQAVVNMPSPRTLKEVQSLNGKLASLNRFLSKAVEKSLPFFKTLKRCIKKSDFVWTEEVKKALQEMKKQMAELPTLTAQIEGETLIMYMSAAEEAVSVVLLAKRGEKQTLIYFVGKALQSPKVNHSPMEKLVLALPRTSVKGKILADFLAELPAKESGGGSEAGLILTNPTEVKFTYALRFEFKASNNEAEYEALLAGLRIAEKISVKHIEAFVDSKLVANQINDMYHEIEETMQKYLSKAKELIAHFETFSITQISGNKGNATKVLLANHAHGRSNGDQSMQRMPGAQAGATFAKDKAEDYHITLAIPQVRDRYLWPVPRSSRQGMPSLRCSMVDKNKNDEVLLLNLDLLEEKREPAAIAEDKHKRKTKGYYNSKVRSTTLKPEDLVYRNNEASKQNDMAKLGPKWEGPYEVTEAIGDGAYKLRDQEVNQLPQIWNIADLKRWYI</sequence>
<keyword evidence="4" id="KW-0695">RNA-directed DNA polymerase</keyword>
<dbReference type="Gene3D" id="3.30.70.270">
    <property type="match status" value="2"/>
</dbReference>
<dbReference type="SUPFAM" id="SSF53098">
    <property type="entry name" value="Ribonuclease H-like"/>
    <property type="match status" value="1"/>
</dbReference>
<reference evidence="4" key="2">
    <citation type="submission" date="2022-01" db="EMBL/GenBank/DDBJ databases">
        <authorList>
            <person name="Yamashiro T."/>
            <person name="Shiraishi A."/>
            <person name="Satake H."/>
            <person name="Nakayama K."/>
        </authorList>
    </citation>
    <scope>NUCLEOTIDE SEQUENCE</scope>
</reference>
<dbReference type="Proteomes" id="UP001151760">
    <property type="component" value="Unassembled WGS sequence"/>
</dbReference>
<dbReference type="EMBL" id="BQNB010010638">
    <property type="protein sequence ID" value="GJS79994.1"/>
    <property type="molecule type" value="Genomic_DNA"/>
</dbReference>
<accession>A0ABQ4YQ44</accession>
<organism evidence="4 5">
    <name type="scientific">Tanacetum coccineum</name>
    <dbReference type="NCBI Taxonomy" id="301880"/>
    <lineage>
        <taxon>Eukaryota</taxon>
        <taxon>Viridiplantae</taxon>
        <taxon>Streptophyta</taxon>
        <taxon>Embryophyta</taxon>
        <taxon>Tracheophyta</taxon>
        <taxon>Spermatophyta</taxon>
        <taxon>Magnoliopsida</taxon>
        <taxon>eudicotyledons</taxon>
        <taxon>Gunneridae</taxon>
        <taxon>Pentapetalae</taxon>
        <taxon>asterids</taxon>
        <taxon>campanulids</taxon>
        <taxon>Asterales</taxon>
        <taxon>Asteraceae</taxon>
        <taxon>Asteroideae</taxon>
        <taxon>Anthemideae</taxon>
        <taxon>Anthemidinae</taxon>
        <taxon>Tanacetum</taxon>
    </lineage>
</organism>
<dbReference type="InterPro" id="IPR043128">
    <property type="entry name" value="Rev_trsase/Diguanyl_cyclase"/>
</dbReference>
<dbReference type="InterPro" id="IPR041577">
    <property type="entry name" value="RT_RNaseH_2"/>
</dbReference>
<evidence type="ECO:0000313" key="5">
    <source>
        <dbReference type="Proteomes" id="UP001151760"/>
    </source>
</evidence>
<dbReference type="Pfam" id="PF00078">
    <property type="entry name" value="RVT_1"/>
    <property type="match status" value="1"/>
</dbReference>
<protein>
    <submittedName>
        <fullName evidence="4">Reverse transcriptase domain-containing protein</fullName>
    </submittedName>
</protein>
<keyword evidence="4" id="KW-0808">Transferase</keyword>
<dbReference type="PANTHER" id="PTHR48475">
    <property type="entry name" value="RIBONUCLEASE H"/>
    <property type="match status" value="1"/>
</dbReference>
<dbReference type="PANTHER" id="PTHR48475:SF2">
    <property type="entry name" value="RIBONUCLEASE H"/>
    <property type="match status" value="1"/>
</dbReference>
<dbReference type="InterPro" id="IPR002156">
    <property type="entry name" value="RNaseH_domain"/>
</dbReference>
<dbReference type="InterPro" id="IPR000477">
    <property type="entry name" value="RT_dom"/>
</dbReference>
<dbReference type="InterPro" id="IPR012337">
    <property type="entry name" value="RNaseH-like_sf"/>
</dbReference>
<dbReference type="InterPro" id="IPR036397">
    <property type="entry name" value="RNaseH_sf"/>
</dbReference>
<dbReference type="Pfam" id="PF13456">
    <property type="entry name" value="RVT_3"/>
    <property type="match status" value="1"/>
</dbReference>
<name>A0ABQ4YQ44_9ASTR</name>
<dbReference type="GO" id="GO:0003964">
    <property type="term" value="F:RNA-directed DNA polymerase activity"/>
    <property type="evidence" value="ECO:0007669"/>
    <property type="project" value="UniProtKB-KW"/>
</dbReference>
<feature type="domain" description="RNase H type-1" evidence="2">
    <location>
        <begin position="274"/>
        <end position="372"/>
    </location>
</feature>
<dbReference type="Gene3D" id="3.10.10.10">
    <property type="entry name" value="HIV Type 1 Reverse Transcriptase, subunit A, domain 1"/>
    <property type="match status" value="1"/>
</dbReference>
<dbReference type="SUPFAM" id="SSF56672">
    <property type="entry name" value="DNA/RNA polymerases"/>
    <property type="match status" value="1"/>
</dbReference>
<keyword evidence="5" id="KW-1185">Reference proteome</keyword>
<comment type="caution">
    <text evidence="4">The sequence shown here is derived from an EMBL/GenBank/DDBJ whole genome shotgun (WGS) entry which is preliminary data.</text>
</comment>
<evidence type="ECO:0000259" key="1">
    <source>
        <dbReference type="Pfam" id="PF00078"/>
    </source>
</evidence>
<evidence type="ECO:0000259" key="2">
    <source>
        <dbReference type="Pfam" id="PF13456"/>
    </source>
</evidence>
<dbReference type="Gene3D" id="3.30.420.10">
    <property type="entry name" value="Ribonuclease H-like superfamily/Ribonuclease H"/>
    <property type="match status" value="1"/>
</dbReference>
<dbReference type="CDD" id="cd09279">
    <property type="entry name" value="RNase_HI_like"/>
    <property type="match status" value="1"/>
</dbReference>
<evidence type="ECO:0000259" key="3">
    <source>
        <dbReference type="Pfam" id="PF17919"/>
    </source>
</evidence>
<evidence type="ECO:0000313" key="4">
    <source>
        <dbReference type="EMBL" id="GJS79994.1"/>
    </source>
</evidence>
<reference evidence="4" key="1">
    <citation type="journal article" date="2022" name="Int. J. Mol. Sci.">
        <title>Draft Genome of Tanacetum Coccineum: Genomic Comparison of Closely Related Tanacetum-Family Plants.</title>
        <authorList>
            <person name="Yamashiro T."/>
            <person name="Shiraishi A."/>
            <person name="Nakayama K."/>
            <person name="Satake H."/>
        </authorList>
    </citation>
    <scope>NUCLEOTIDE SEQUENCE</scope>
</reference>
<gene>
    <name evidence="4" type="ORF">Tco_0729875</name>
</gene>
<dbReference type="CDD" id="cd01647">
    <property type="entry name" value="RT_LTR"/>
    <property type="match status" value="1"/>
</dbReference>
<keyword evidence="4" id="KW-0548">Nucleotidyltransferase</keyword>
<proteinExistence type="predicted"/>